<dbReference type="PROSITE" id="PS00217">
    <property type="entry name" value="SUGAR_TRANSPORT_2"/>
    <property type="match status" value="1"/>
</dbReference>
<feature type="transmembrane region" description="Helical" evidence="8">
    <location>
        <begin position="215"/>
        <end position="237"/>
    </location>
</feature>
<keyword evidence="2" id="KW-0813">Transport</keyword>
<feature type="transmembrane region" description="Helical" evidence="8">
    <location>
        <begin position="391"/>
        <end position="409"/>
    </location>
</feature>
<evidence type="ECO:0000256" key="2">
    <source>
        <dbReference type="ARBA" id="ARBA00022448"/>
    </source>
</evidence>
<gene>
    <name evidence="10" type="primary">jg25445</name>
    <name evidence="10" type="ORF">PAEG_LOCUS24027</name>
</gene>
<feature type="transmembrane region" description="Helical" evidence="8">
    <location>
        <begin position="50"/>
        <end position="70"/>
    </location>
</feature>
<evidence type="ECO:0000256" key="7">
    <source>
        <dbReference type="ARBA" id="ARBA00023136"/>
    </source>
</evidence>
<evidence type="ECO:0000256" key="8">
    <source>
        <dbReference type="SAM" id="Phobius"/>
    </source>
</evidence>
<dbReference type="PROSITE" id="PS50850">
    <property type="entry name" value="MFS"/>
    <property type="match status" value="1"/>
</dbReference>
<reference evidence="10" key="1">
    <citation type="submission" date="2022-03" db="EMBL/GenBank/DDBJ databases">
        <authorList>
            <person name="Lindestad O."/>
        </authorList>
    </citation>
    <scope>NUCLEOTIDE SEQUENCE</scope>
</reference>
<dbReference type="GO" id="GO:0005886">
    <property type="term" value="C:plasma membrane"/>
    <property type="evidence" value="ECO:0007669"/>
    <property type="project" value="UniProtKB-SubCell"/>
</dbReference>
<evidence type="ECO:0000256" key="6">
    <source>
        <dbReference type="ARBA" id="ARBA00022989"/>
    </source>
</evidence>
<evidence type="ECO:0000256" key="5">
    <source>
        <dbReference type="ARBA" id="ARBA00022692"/>
    </source>
</evidence>
<comment type="subcellular location">
    <subcellularLocation>
        <location evidence="1">Cell membrane</location>
        <topology evidence="1">Multi-pass membrane protein</topology>
    </subcellularLocation>
</comment>
<evidence type="ECO:0000256" key="3">
    <source>
        <dbReference type="ARBA" id="ARBA00022475"/>
    </source>
</evidence>
<sequence>MAFLCQPLGSIFSGPILDYFGRKKALFLVNIPHLIAWMIMYFAWDVPSLFLGNALLGIGTGIMEAPSVTYVGEVSDPSLRGILTTLTNSFTSLGMFVAYLLGTVVSWRQAALVSLTVPLATMALVLFVPETPIWLISKGRQKEALHSLCRLRGWAQPEDVQEEFNQLLEYHNDCRDCVICSNERNHEEKPCDHSNYSIFKKVYLKYKYVFFVKETLRPFGLVMAYFFFHTMSGLLPVRPNMVNMCKALGMKFDPKGIVVTVGLVYILMNLISAAVVTLIGKRKLVVSSLFATACCSLAISIYAGVNLPFNVLSYEQSTFPEQKELLPVVLFMLLVSFTSAGIPWVLLSEVFPFRSRGMATGLAAALSYVIFFLATKTNYNLEASFHIHGTFLLYSIIGFIGTIYLYFFLPETERRSLVEIEEYYKGNQKIFADDFFINAFKNKKGKNNDVDSPMLANCS</sequence>
<dbReference type="Gene3D" id="1.20.1250.20">
    <property type="entry name" value="MFS general substrate transporter like domains"/>
    <property type="match status" value="1"/>
</dbReference>
<dbReference type="InterPro" id="IPR050549">
    <property type="entry name" value="MFS_Trehalose_Transporter"/>
</dbReference>
<feature type="transmembrane region" description="Helical" evidence="8">
    <location>
        <begin position="107"/>
        <end position="128"/>
    </location>
</feature>
<dbReference type="SUPFAM" id="SSF103473">
    <property type="entry name" value="MFS general substrate transporter"/>
    <property type="match status" value="1"/>
</dbReference>
<protein>
    <submittedName>
        <fullName evidence="10">Jg25445 protein</fullName>
    </submittedName>
</protein>
<evidence type="ECO:0000259" key="9">
    <source>
        <dbReference type="PROSITE" id="PS50850"/>
    </source>
</evidence>
<dbReference type="PANTHER" id="PTHR48021:SF39">
    <property type="entry name" value="MAJOR FACILITATOR SUPERFAMILY (MFS) PROFILE DOMAIN-CONTAINING PROTEIN"/>
    <property type="match status" value="1"/>
</dbReference>
<dbReference type="InterPro" id="IPR020846">
    <property type="entry name" value="MFS_dom"/>
</dbReference>
<keyword evidence="3" id="KW-1003">Cell membrane</keyword>
<feature type="transmembrane region" description="Helical" evidence="8">
    <location>
        <begin position="82"/>
        <end position="101"/>
    </location>
</feature>
<keyword evidence="4" id="KW-0762">Sugar transport</keyword>
<keyword evidence="6 8" id="KW-1133">Transmembrane helix</keyword>
<keyword evidence="11" id="KW-1185">Reference proteome</keyword>
<name>A0A8S4SJW8_9NEOP</name>
<feature type="transmembrane region" description="Helical" evidence="8">
    <location>
        <begin position="359"/>
        <end position="379"/>
    </location>
</feature>
<dbReference type="OrthoDB" id="6133115at2759"/>
<dbReference type="AlphaFoldDB" id="A0A8S4SJW8"/>
<dbReference type="EMBL" id="CAKXAJ010026207">
    <property type="protein sequence ID" value="CAH2261862.1"/>
    <property type="molecule type" value="Genomic_DNA"/>
</dbReference>
<keyword evidence="7 8" id="KW-0472">Membrane</keyword>
<dbReference type="FunFam" id="1.20.1250.20:FF:000218">
    <property type="entry name" value="facilitated trehalose transporter Tret1"/>
    <property type="match status" value="1"/>
</dbReference>
<feature type="transmembrane region" description="Helical" evidence="8">
    <location>
        <begin position="284"/>
        <end position="305"/>
    </location>
</feature>
<feature type="transmembrane region" description="Helical" evidence="8">
    <location>
        <begin position="257"/>
        <end position="279"/>
    </location>
</feature>
<dbReference type="PANTHER" id="PTHR48021">
    <property type="match status" value="1"/>
</dbReference>
<evidence type="ECO:0000256" key="4">
    <source>
        <dbReference type="ARBA" id="ARBA00022597"/>
    </source>
</evidence>
<dbReference type="GO" id="GO:0022857">
    <property type="term" value="F:transmembrane transporter activity"/>
    <property type="evidence" value="ECO:0007669"/>
    <property type="project" value="InterPro"/>
</dbReference>
<comment type="caution">
    <text evidence="10">The sequence shown here is derived from an EMBL/GenBank/DDBJ whole genome shotgun (WGS) entry which is preliminary data.</text>
</comment>
<feature type="transmembrane region" description="Helical" evidence="8">
    <location>
        <begin position="325"/>
        <end position="347"/>
    </location>
</feature>
<dbReference type="Pfam" id="PF00083">
    <property type="entry name" value="Sugar_tr"/>
    <property type="match status" value="1"/>
</dbReference>
<feature type="domain" description="Major facilitator superfamily (MFS) profile" evidence="9">
    <location>
        <begin position="1"/>
        <end position="413"/>
    </location>
</feature>
<evidence type="ECO:0000313" key="10">
    <source>
        <dbReference type="EMBL" id="CAH2261862.1"/>
    </source>
</evidence>
<evidence type="ECO:0000313" key="11">
    <source>
        <dbReference type="Proteomes" id="UP000838756"/>
    </source>
</evidence>
<dbReference type="Proteomes" id="UP000838756">
    <property type="component" value="Unassembled WGS sequence"/>
</dbReference>
<organism evidence="10 11">
    <name type="scientific">Pararge aegeria aegeria</name>
    <dbReference type="NCBI Taxonomy" id="348720"/>
    <lineage>
        <taxon>Eukaryota</taxon>
        <taxon>Metazoa</taxon>
        <taxon>Ecdysozoa</taxon>
        <taxon>Arthropoda</taxon>
        <taxon>Hexapoda</taxon>
        <taxon>Insecta</taxon>
        <taxon>Pterygota</taxon>
        <taxon>Neoptera</taxon>
        <taxon>Endopterygota</taxon>
        <taxon>Lepidoptera</taxon>
        <taxon>Glossata</taxon>
        <taxon>Ditrysia</taxon>
        <taxon>Papilionoidea</taxon>
        <taxon>Nymphalidae</taxon>
        <taxon>Satyrinae</taxon>
        <taxon>Satyrini</taxon>
        <taxon>Parargina</taxon>
        <taxon>Pararge</taxon>
    </lineage>
</organism>
<dbReference type="InterPro" id="IPR005828">
    <property type="entry name" value="MFS_sugar_transport-like"/>
</dbReference>
<evidence type="ECO:0000256" key="1">
    <source>
        <dbReference type="ARBA" id="ARBA00004651"/>
    </source>
</evidence>
<proteinExistence type="predicted"/>
<feature type="transmembrane region" description="Helical" evidence="8">
    <location>
        <begin position="25"/>
        <end position="44"/>
    </location>
</feature>
<accession>A0A8S4SJW8</accession>
<dbReference type="InterPro" id="IPR036259">
    <property type="entry name" value="MFS_trans_sf"/>
</dbReference>
<keyword evidence="5 8" id="KW-0812">Transmembrane</keyword>
<dbReference type="InterPro" id="IPR005829">
    <property type="entry name" value="Sugar_transporter_CS"/>
</dbReference>